<keyword evidence="8" id="KW-1185">Reference proteome</keyword>
<evidence type="ECO:0000256" key="2">
    <source>
        <dbReference type="ARBA" id="ARBA00023125"/>
    </source>
</evidence>
<comment type="caution">
    <text evidence="7">The sequence shown here is derived from an EMBL/GenBank/DDBJ whole genome shotgun (WGS) entry which is preliminary data.</text>
</comment>
<evidence type="ECO:0000256" key="3">
    <source>
        <dbReference type="ARBA" id="ARBA00023159"/>
    </source>
</evidence>
<keyword evidence="3" id="KW-0010">Activator</keyword>
<protein>
    <submittedName>
        <fullName evidence="7">CRP/FNR family transcriptional regulator</fullName>
    </submittedName>
</protein>
<dbReference type="PRINTS" id="PR00034">
    <property type="entry name" value="HTHCRP"/>
</dbReference>
<dbReference type="EMBL" id="QTTN01000010">
    <property type="protein sequence ID" value="REE86457.1"/>
    <property type="molecule type" value="Genomic_DNA"/>
</dbReference>
<dbReference type="SUPFAM" id="SSF51206">
    <property type="entry name" value="cAMP-binding domain-like"/>
    <property type="match status" value="1"/>
</dbReference>
<dbReference type="InterPro" id="IPR018335">
    <property type="entry name" value="Tscrpt_reg_HTH_Crp-type_CS"/>
</dbReference>
<name>A0A3D9S1H4_9BACL</name>
<evidence type="ECO:0000259" key="5">
    <source>
        <dbReference type="PROSITE" id="PS50042"/>
    </source>
</evidence>
<evidence type="ECO:0000256" key="1">
    <source>
        <dbReference type="ARBA" id="ARBA00023015"/>
    </source>
</evidence>
<evidence type="ECO:0000313" key="7">
    <source>
        <dbReference type="EMBL" id="REE86457.1"/>
    </source>
</evidence>
<dbReference type="InterPro" id="IPR012318">
    <property type="entry name" value="HTH_CRP"/>
</dbReference>
<dbReference type="Gene3D" id="1.10.10.10">
    <property type="entry name" value="Winged helix-like DNA-binding domain superfamily/Winged helix DNA-binding domain"/>
    <property type="match status" value="1"/>
</dbReference>
<dbReference type="GO" id="GO:0005829">
    <property type="term" value="C:cytosol"/>
    <property type="evidence" value="ECO:0007669"/>
    <property type="project" value="TreeGrafter"/>
</dbReference>
<organism evidence="7 8">
    <name type="scientific">Paenibacillus taihuensis</name>
    <dbReference type="NCBI Taxonomy" id="1156355"/>
    <lineage>
        <taxon>Bacteria</taxon>
        <taxon>Bacillati</taxon>
        <taxon>Bacillota</taxon>
        <taxon>Bacilli</taxon>
        <taxon>Bacillales</taxon>
        <taxon>Paenibacillaceae</taxon>
        <taxon>Paenibacillus</taxon>
    </lineage>
</organism>
<dbReference type="AlphaFoldDB" id="A0A3D9S1H4"/>
<feature type="domain" description="HTH crp-type" evidence="6">
    <location>
        <begin position="177"/>
        <end position="251"/>
    </location>
</feature>
<dbReference type="PANTHER" id="PTHR24567">
    <property type="entry name" value="CRP FAMILY TRANSCRIPTIONAL REGULATORY PROTEIN"/>
    <property type="match status" value="1"/>
</dbReference>
<dbReference type="Pfam" id="PF00027">
    <property type="entry name" value="cNMP_binding"/>
    <property type="match status" value="1"/>
</dbReference>
<dbReference type="CDD" id="cd00038">
    <property type="entry name" value="CAP_ED"/>
    <property type="match status" value="1"/>
</dbReference>
<dbReference type="InterPro" id="IPR050397">
    <property type="entry name" value="Env_Response_Regulators"/>
</dbReference>
<dbReference type="SUPFAM" id="SSF46785">
    <property type="entry name" value="Winged helix' DNA-binding domain"/>
    <property type="match status" value="1"/>
</dbReference>
<dbReference type="InterPro" id="IPR018490">
    <property type="entry name" value="cNMP-bd_dom_sf"/>
</dbReference>
<dbReference type="PANTHER" id="PTHR24567:SF74">
    <property type="entry name" value="HTH-TYPE TRANSCRIPTIONAL REGULATOR ARCR"/>
    <property type="match status" value="1"/>
</dbReference>
<dbReference type="SMART" id="SM00419">
    <property type="entry name" value="HTH_CRP"/>
    <property type="match status" value="1"/>
</dbReference>
<keyword evidence="4" id="KW-0804">Transcription</keyword>
<evidence type="ECO:0000313" key="8">
    <source>
        <dbReference type="Proteomes" id="UP000256304"/>
    </source>
</evidence>
<dbReference type="GO" id="GO:0003700">
    <property type="term" value="F:DNA-binding transcription factor activity"/>
    <property type="evidence" value="ECO:0007669"/>
    <property type="project" value="InterPro"/>
</dbReference>
<dbReference type="InterPro" id="IPR000595">
    <property type="entry name" value="cNMP-bd_dom"/>
</dbReference>
<dbReference type="PROSITE" id="PS50042">
    <property type="entry name" value="CNMP_BINDING_3"/>
    <property type="match status" value="1"/>
</dbReference>
<dbReference type="InterPro" id="IPR014710">
    <property type="entry name" value="RmlC-like_jellyroll"/>
</dbReference>
<gene>
    <name evidence="7" type="ORF">A8990_11066</name>
</gene>
<evidence type="ECO:0000256" key="4">
    <source>
        <dbReference type="ARBA" id="ARBA00023163"/>
    </source>
</evidence>
<dbReference type="Proteomes" id="UP000256304">
    <property type="component" value="Unassembled WGS sequence"/>
</dbReference>
<proteinExistence type="predicted"/>
<dbReference type="PROSITE" id="PS00042">
    <property type="entry name" value="HTH_CRP_1"/>
    <property type="match status" value="1"/>
</dbReference>
<dbReference type="Gene3D" id="2.60.120.10">
    <property type="entry name" value="Jelly Rolls"/>
    <property type="match status" value="1"/>
</dbReference>
<dbReference type="GO" id="GO:0003677">
    <property type="term" value="F:DNA binding"/>
    <property type="evidence" value="ECO:0007669"/>
    <property type="project" value="UniProtKB-KW"/>
</dbReference>
<dbReference type="SMART" id="SM00100">
    <property type="entry name" value="cNMP"/>
    <property type="match status" value="1"/>
</dbReference>
<keyword evidence="1" id="KW-0805">Transcription regulation</keyword>
<accession>A0A3D9S1H4</accession>
<sequence>MGENVPIGVTFITSLGRILSYDVGKVFTGGLSLANGQHVGTPNTACFSAVQLSRLKNVMQECKLSAGSFIYREGDPADKLYFLVHGSVRITKATDDGRQLTIYLHQQGDLFGQVDPFHESAHSFGAEVIEDAVVGMIPRKALEAQLSQHGEFAVEFMKWMGLMHRMTQTRMRDLILFGKTGALCSLLIRLVNTYGVESSEGHIKITRKLTNTELGDMIGTTRESVNRMLSDLKKDQIISNDKGYLVIENLEYLRSLCFCEKCPKEICRV</sequence>
<dbReference type="OrthoDB" id="9810708at2"/>
<dbReference type="InterPro" id="IPR036390">
    <property type="entry name" value="WH_DNA-bd_sf"/>
</dbReference>
<keyword evidence="2" id="KW-0238">DNA-binding</keyword>
<feature type="domain" description="Cyclic nucleotide-binding" evidence="5">
    <location>
        <begin position="51"/>
        <end position="146"/>
    </location>
</feature>
<reference evidence="7 8" key="1">
    <citation type="submission" date="2018-08" db="EMBL/GenBank/DDBJ databases">
        <title>Genomic Encyclopedia of Type Strains, Phase III (KMG-III): the genomes of soil and plant-associated and newly described type strains.</title>
        <authorList>
            <person name="Whitman W."/>
        </authorList>
    </citation>
    <scope>NUCLEOTIDE SEQUENCE [LARGE SCALE GENOMIC DNA]</scope>
    <source>
        <strain evidence="7 8">CGMCC 1.10966</strain>
    </source>
</reference>
<evidence type="ECO:0000259" key="6">
    <source>
        <dbReference type="PROSITE" id="PS51063"/>
    </source>
</evidence>
<dbReference type="InterPro" id="IPR036388">
    <property type="entry name" value="WH-like_DNA-bd_sf"/>
</dbReference>
<dbReference type="Pfam" id="PF13545">
    <property type="entry name" value="HTH_Crp_2"/>
    <property type="match status" value="1"/>
</dbReference>
<dbReference type="PROSITE" id="PS51063">
    <property type="entry name" value="HTH_CRP_2"/>
    <property type="match status" value="1"/>
</dbReference>